<keyword evidence="2" id="KW-1185">Reference proteome</keyword>
<evidence type="ECO:0000313" key="2">
    <source>
        <dbReference type="Proteomes" id="UP000192569"/>
    </source>
</evidence>
<sequence>MKSLEDLLKLKEEAQKAIALREEGAKVKVVVGMGTCGIAAGAREVMTAILDELSKRRLTDVVVTQTGCIGLCAQEPLVDVFVPGKPKVTYGKVDARKARQIVAQHIANGLIIGDWVINK</sequence>
<reference evidence="1 2" key="1">
    <citation type="submission" date="2017-04" db="EMBL/GenBank/DDBJ databases">
        <authorList>
            <person name="Afonso C.L."/>
            <person name="Miller P.J."/>
            <person name="Scott M.A."/>
            <person name="Spackman E."/>
            <person name="Goraichik I."/>
            <person name="Dimitrov K.M."/>
            <person name="Suarez D.L."/>
            <person name="Swayne D.E."/>
        </authorList>
    </citation>
    <scope>NUCLEOTIDE SEQUENCE [LARGE SCALE GENOMIC DNA]</scope>
    <source>
        <strain evidence="1 2">ToBE</strain>
    </source>
</reference>
<dbReference type="EMBL" id="LT838272">
    <property type="protein sequence ID" value="SMB98921.1"/>
    <property type="molecule type" value="Genomic_DNA"/>
</dbReference>
<dbReference type="AlphaFoldDB" id="A0A1W1W0N5"/>
<dbReference type="RefSeq" id="WP_084666302.1">
    <property type="nucleotide sequence ID" value="NZ_LT838272.1"/>
</dbReference>
<accession>A0A1W1W0N5</accession>
<organism evidence="1 2">
    <name type="scientific">Thermanaeromonas toyohensis ToBE</name>
    <dbReference type="NCBI Taxonomy" id="698762"/>
    <lineage>
        <taxon>Bacteria</taxon>
        <taxon>Bacillati</taxon>
        <taxon>Bacillota</taxon>
        <taxon>Clostridia</taxon>
        <taxon>Neomoorellales</taxon>
        <taxon>Neomoorellaceae</taxon>
        <taxon>Thermanaeromonas</taxon>
    </lineage>
</organism>
<dbReference type="Gene3D" id="3.40.30.10">
    <property type="entry name" value="Glutaredoxin"/>
    <property type="match status" value="1"/>
</dbReference>
<dbReference type="OrthoDB" id="9800692at2"/>
<dbReference type="STRING" id="698762.SAMN00808754_2629"/>
<dbReference type="CDD" id="cd02980">
    <property type="entry name" value="TRX_Fd_family"/>
    <property type="match status" value="1"/>
</dbReference>
<dbReference type="InterPro" id="IPR036249">
    <property type="entry name" value="Thioredoxin-like_sf"/>
</dbReference>
<protein>
    <submittedName>
        <fullName evidence="1">NAD(P)-dependent iron-only hydrogenase iron-sulfur protein</fullName>
    </submittedName>
</protein>
<evidence type="ECO:0000313" key="1">
    <source>
        <dbReference type="EMBL" id="SMB98921.1"/>
    </source>
</evidence>
<name>A0A1W1W0N5_9FIRM</name>
<dbReference type="Proteomes" id="UP000192569">
    <property type="component" value="Chromosome I"/>
</dbReference>
<dbReference type="SUPFAM" id="SSF52833">
    <property type="entry name" value="Thioredoxin-like"/>
    <property type="match status" value="1"/>
</dbReference>
<proteinExistence type="predicted"/>
<gene>
    <name evidence="1" type="ORF">SAMN00808754_2629</name>
</gene>